<sequence length="70" mass="7826">VLGPAVVGDSLDGAELLEVEHSVVLGLDGNHPNYFYIRKRYEELMLKFEKRLDNIANQKNVSLEVLDGLA</sequence>
<dbReference type="AlphaFoldDB" id="A0A9D2FXB0"/>
<evidence type="ECO:0000313" key="2">
    <source>
        <dbReference type="Proteomes" id="UP000824055"/>
    </source>
</evidence>
<feature type="non-terminal residue" evidence="1">
    <location>
        <position position="1"/>
    </location>
</feature>
<dbReference type="Proteomes" id="UP000824055">
    <property type="component" value="Unassembled WGS sequence"/>
</dbReference>
<organism evidence="1 2">
    <name type="scientific">Candidatus Prevotella avicola</name>
    <dbReference type="NCBI Taxonomy" id="2838738"/>
    <lineage>
        <taxon>Bacteria</taxon>
        <taxon>Pseudomonadati</taxon>
        <taxon>Bacteroidota</taxon>
        <taxon>Bacteroidia</taxon>
        <taxon>Bacteroidales</taxon>
        <taxon>Prevotellaceae</taxon>
        <taxon>Prevotella</taxon>
    </lineage>
</organism>
<name>A0A9D2FXB0_9BACT</name>
<accession>A0A9D2FXB0</accession>
<proteinExistence type="predicted"/>
<reference evidence="1" key="2">
    <citation type="submission" date="2021-04" db="EMBL/GenBank/DDBJ databases">
        <authorList>
            <person name="Gilroy R."/>
        </authorList>
    </citation>
    <scope>NUCLEOTIDE SEQUENCE</scope>
    <source>
        <strain evidence="1">ChiHecec3B27-8219</strain>
    </source>
</reference>
<gene>
    <name evidence="1" type="ORF">H9966_00440</name>
</gene>
<comment type="caution">
    <text evidence="1">The sequence shown here is derived from an EMBL/GenBank/DDBJ whole genome shotgun (WGS) entry which is preliminary data.</text>
</comment>
<protein>
    <submittedName>
        <fullName evidence="1">Uncharacterized protein</fullName>
    </submittedName>
</protein>
<evidence type="ECO:0000313" key="1">
    <source>
        <dbReference type="EMBL" id="HIZ68352.1"/>
    </source>
</evidence>
<reference evidence="1" key="1">
    <citation type="journal article" date="2021" name="PeerJ">
        <title>Extensive microbial diversity within the chicken gut microbiome revealed by metagenomics and culture.</title>
        <authorList>
            <person name="Gilroy R."/>
            <person name="Ravi A."/>
            <person name="Getino M."/>
            <person name="Pursley I."/>
            <person name="Horton D.L."/>
            <person name="Alikhan N.F."/>
            <person name="Baker D."/>
            <person name="Gharbi K."/>
            <person name="Hall N."/>
            <person name="Watson M."/>
            <person name="Adriaenssens E.M."/>
            <person name="Foster-Nyarko E."/>
            <person name="Jarju S."/>
            <person name="Secka A."/>
            <person name="Antonio M."/>
            <person name="Oren A."/>
            <person name="Chaudhuri R.R."/>
            <person name="La Ragione R."/>
            <person name="Hildebrand F."/>
            <person name="Pallen M.J."/>
        </authorList>
    </citation>
    <scope>NUCLEOTIDE SEQUENCE</scope>
    <source>
        <strain evidence="1">ChiHecec3B27-8219</strain>
    </source>
</reference>
<dbReference type="EMBL" id="DXBE01000006">
    <property type="protein sequence ID" value="HIZ68352.1"/>
    <property type="molecule type" value="Genomic_DNA"/>
</dbReference>